<sequence>MTATPAAPAASVARRRDGAAELATVLATSARVQLAMQRAHPMSIMLGIVQPAVLLVIGSSSTHGAALDGFALASGLSSLWGGSIWTAGGILRREIEYGTLPRLVCSPWNIRFLLLAKSLAASMFQTLCITVTTVGVLACSGHTIAVRAPGALLLGILVAVLSAAALGLLLSSLFVLTRAAVRISEALSYPVLLLGGMLIPSAYLPAWLRWPSAVVSLSWIRRVLHGALTGSTDLPALAAALALTAGYAAAGWLVFDAVLDRARLRGTLELR</sequence>
<accession>A0A7U3VLI5</accession>
<protein>
    <recommendedName>
        <fullName evidence="6">ABC-2 type transporter transmembrane domain-containing protein</fullName>
    </recommendedName>
</protein>
<reference evidence="7 8" key="4">
    <citation type="journal article" date="2020" name="Sci. Rep.">
        <title>beta-carboline chemical signals induce reveromycin production through a LuxR family regulator in Streptomyces sp. SN-593.</title>
        <authorList>
            <person name="Panthee S."/>
            <person name="Kito N."/>
            <person name="Hayashi T."/>
            <person name="Shimizu T."/>
            <person name="Ishikawa J."/>
            <person name="Hamamoto H."/>
            <person name="Osada H."/>
            <person name="Takahashi S."/>
        </authorList>
    </citation>
    <scope>NUCLEOTIDE SEQUENCE [LARGE SCALE GENOMIC DNA]</scope>
    <source>
        <strain evidence="7 8">SN-593</strain>
    </source>
</reference>
<dbReference type="Pfam" id="PF01061">
    <property type="entry name" value="ABC2_membrane"/>
    <property type="match status" value="1"/>
</dbReference>
<evidence type="ECO:0000313" key="7">
    <source>
        <dbReference type="EMBL" id="BBA95584.1"/>
    </source>
</evidence>
<comment type="subcellular location">
    <subcellularLocation>
        <location evidence="1">Membrane</location>
        <topology evidence="1">Multi-pass membrane protein</topology>
    </subcellularLocation>
</comment>
<dbReference type="RefSeq" id="WP_202232095.1">
    <property type="nucleotide sequence ID" value="NZ_AP018365.1"/>
</dbReference>
<dbReference type="AlphaFoldDB" id="A0A7U3VLI5"/>
<evidence type="ECO:0000313" key="8">
    <source>
        <dbReference type="Proteomes" id="UP000595703"/>
    </source>
</evidence>
<keyword evidence="4 5" id="KW-0472">Membrane</keyword>
<feature type="domain" description="ABC-2 type transporter transmembrane" evidence="6">
    <location>
        <begin position="36"/>
        <end position="222"/>
    </location>
</feature>
<keyword evidence="2 5" id="KW-0812">Transmembrane</keyword>
<evidence type="ECO:0000256" key="3">
    <source>
        <dbReference type="ARBA" id="ARBA00022989"/>
    </source>
</evidence>
<feature type="transmembrane region" description="Helical" evidence="5">
    <location>
        <begin position="187"/>
        <end position="208"/>
    </location>
</feature>
<dbReference type="GO" id="GO:0140359">
    <property type="term" value="F:ABC-type transporter activity"/>
    <property type="evidence" value="ECO:0007669"/>
    <property type="project" value="InterPro"/>
</dbReference>
<dbReference type="KEGG" id="arev:RVR_498"/>
<feature type="transmembrane region" description="Helical" evidence="5">
    <location>
        <begin position="150"/>
        <end position="175"/>
    </location>
</feature>
<keyword evidence="3 5" id="KW-1133">Transmembrane helix</keyword>
<reference evidence="7 8" key="2">
    <citation type="journal article" date="2011" name="J. Antibiot.">
        <title>Furaquinocins I and J: novel polyketide isoprenoid hybrid compounds from Streptomyces reveromyceticus SN-593.</title>
        <authorList>
            <person name="Panthee S."/>
            <person name="Takahashi S."/>
            <person name="Takagi H."/>
            <person name="Nogawa T."/>
            <person name="Oowada E."/>
            <person name="Uramoto M."/>
            <person name="Osada H."/>
        </authorList>
    </citation>
    <scope>NUCLEOTIDE SEQUENCE [LARGE SCALE GENOMIC DNA]</scope>
    <source>
        <strain evidence="7 8">SN-593</strain>
    </source>
</reference>
<reference evidence="7 8" key="3">
    <citation type="journal article" date="2011" name="Nat. Chem. Biol.">
        <title>Reveromycin A biosynthesis uses RevG and RevJ for stereospecific spiroacetal formation.</title>
        <authorList>
            <person name="Takahashi S."/>
            <person name="Toyoda A."/>
            <person name="Sekiyama Y."/>
            <person name="Takagi H."/>
            <person name="Nogawa T."/>
            <person name="Uramoto M."/>
            <person name="Suzuki R."/>
            <person name="Koshino H."/>
            <person name="Kumano T."/>
            <person name="Panthee S."/>
            <person name="Dairi T."/>
            <person name="Ishikawa J."/>
            <person name="Ikeda H."/>
            <person name="Sakaki Y."/>
            <person name="Osada H."/>
        </authorList>
    </citation>
    <scope>NUCLEOTIDE SEQUENCE [LARGE SCALE GENOMIC DNA]</scope>
    <source>
        <strain evidence="7 8">SN-593</strain>
    </source>
</reference>
<evidence type="ECO:0000256" key="4">
    <source>
        <dbReference type="ARBA" id="ARBA00023136"/>
    </source>
</evidence>
<feature type="transmembrane region" description="Helical" evidence="5">
    <location>
        <begin position="234"/>
        <end position="255"/>
    </location>
</feature>
<dbReference type="Proteomes" id="UP000595703">
    <property type="component" value="Chromosome"/>
</dbReference>
<dbReference type="InterPro" id="IPR052902">
    <property type="entry name" value="ABC-2_transporter"/>
</dbReference>
<evidence type="ECO:0000256" key="2">
    <source>
        <dbReference type="ARBA" id="ARBA00022692"/>
    </source>
</evidence>
<evidence type="ECO:0000256" key="5">
    <source>
        <dbReference type="SAM" id="Phobius"/>
    </source>
</evidence>
<dbReference type="InterPro" id="IPR013525">
    <property type="entry name" value="ABC2_TM"/>
</dbReference>
<dbReference type="PANTHER" id="PTHR43027:SF1">
    <property type="entry name" value="DOXORUBICIN RESISTANCE ABC TRANSPORTER PERMEASE PROTEIN DRRC-RELATED"/>
    <property type="match status" value="1"/>
</dbReference>
<dbReference type="EMBL" id="AP018365">
    <property type="protein sequence ID" value="BBA95584.1"/>
    <property type="molecule type" value="Genomic_DNA"/>
</dbReference>
<name>A0A7U3VLI5_9ACTN</name>
<gene>
    <name evidence="7" type="ORF">RVR_498</name>
</gene>
<evidence type="ECO:0000256" key="1">
    <source>
        <dbReference type="ARBA" id="ARBA00004141"/>
    </source>
</evidence>
<keyword evidence="8" id="KW-1185">Reference proteome</keyword>
<proteinExistence type="predicted"/>
<feature type="transmembrane region" description="Helical" evidence="5">
    <location>
        <begin position="39"/>
        <end position="58"/>
    </location>
</feature>
<feature type="transmembrane region" description="Helical" evidence="5">
    <location>
        <begin position="70"/>
        <end position="91"/>
    </location>
</feature>
<feature type="transmembrane region" description="Helical" evidence="5">
    <location>
        <begin position="112"/>
        <end position="138"/>
    </location>
</feature>
<dbReference type="PANTHER" id="PTHR43027">
    <property type="entry name" value="DOXORUBICIN RESISTANCE ABC TRANSPORTER PERMEASE PROTEIN DRRC-RELATED"/>
    <property type="match status" value="1"/>
</dbReference>
<organism evidence="7 8">
    <name type="scientific">Actinacidiphila reveromycinica</name>
    <dbReference type="NCBI Taxonomy" id="659352"/>
    <lineage>
        <taxon>Bacteria</taxon>
        <taxon>Bacillati</taxon>
        <taxon>Actinomycetota</taxon>
        <taxon>Actinomycetes</taxon>
        <taxon>Kitasatosporales</taxon>
        <taxon>Streptomycetaceae</taxon>
        <taxon>Actinacidiphila</taxon>
    </lineage>
</organism>
<reference evidence="7 8" key="1">
    <citation type="journal article" date="2010" name="J. Bacteriol.">
        <title>Biochemical characterization of a novel indole prenyltransferase from Streptomyces sp. SN-593.</title>
        <authorList>
            <person name="Takahashi S."/>
            <person name="Takagi H."/>
            <person name="Toyoda A."/>
            <person name="Uramoto M."/>
            <person name="Nogawa T."/>
            <person name="Ueki M."/>
            <person name="Sakaki Y."/>
            <person name="Osada H."/>
        </authorList>
    </citation>
    <scope>NUCLEOTIDE SEQUENCE [LARGE SCALE GENOMIC DNA]</scope>
    <source>
        <strain evidence="7 8">SN-593</strain>
    </source>
</reference>
<evidence type="ECO:0000259" key="6">
    <source>
        <dbReference type="Pfam" id="PF01061"/>
    </source>
</evidence>
<dbReference type="GO" id="GO:0016020">
    <property type="term" value="C:membrane"/>
    <property type="evidence" value="ECO:0007669"/>
    <property type="project" value="UniProtKB-SubCell"/>
</dbReference>